<proteinExistence type="predicted"/>
<feature type="domain" description="DUF6250" evidence="1">
    <location>
        <begin position="32"/>
        <end position="68"/>
    </location>
</feature>
<dbReference type="RefSeq" id="WP_425322623.1">
    <property type="nucleotide sequence ID" value="NZ_AP023356.1"/>
</dbReference>
<dbReference type="Pfam" id="PF19763">
    <property type="entry name" value="DUF6250"/>
    <property type="match status" value="1"/>
</dbReference>
<name>A0ABM7M0H0_9ACTN</name>
<reference evidence="2 3" key="1">
    <citation type="submission" date="2020-08" db="EMBL/GenBank/DDBJ databases">
        <title>Whole genome shotgun sequence of Actinoplanes ianthinogenes NBRC 13996.</title>
        <authorList>
            <person name="Komaki H."/>
            <person name="Tamura T."/>
        </authorList>
    </citation>
    <scope>NUCLEOTIDE SEQUENCE [LARGE SCALE GENOMIC DNA]</scope>
    <source>
        <strain evidence="2 3">NBRC 13996</strain>
    </source>
</reference>
<organism evidence="2 3">
    <name type="scientific">Actinoplanes ianthinogenes</name>
    <dbReference type="NCBI Taxonomy" id="122358"/>
    <lineage>
        <taxon>Bacteria</taxon>
        <taxon>Bacillati</taxon>
        <taxon>Actinomycetota</taxon>
        <taxon>Actinomycetes</taxon>
        <taxon>Micromonosporales</taxon>
        <taxon>Micromonosporaceae</taxon>
        <taxon>Actinoplanes</taxon>
    </lineage>
</organism>
<evidence type="ECO:0000313" key="2">
    <source>
        <dbReference type="EMBL" id="BCJ45087.1"/>
    </source>
</evidence>
<accession>A0ABM7M0H0</accession>
<evidence type="ECO:0000259" key="1">
    <source>
        <dbReference type="Pfam" id="PF19763"/>
    </source>
</evidence>
<dbReference type="Gene3D" id="2.60.120.200">
    <property type="match status" value="1"/>
</dbReference>
<evidence type="ECO:0000313" key="3">
    <source>
        <dbReference type="Proteomes" id="UP000676967"/>
    </source>
</evidence>
<sequence>MDGPGLPPVDLDRFLSRFRRAAAAPATHPDDRVAGNRPLVFDYTDPDPYLRGWVAFRTVASHFHIQDFTVWRPPTV</sequence>
<gene>
    <name evidence="2" type="ORF">Aiant_57440</name>
</gene>
<dbReference type="Proteomes" id="UP000676967">
    <property type="component" value="Chromosome"/>
</dbReference>
<protein>
    <recommendedName>
        <fullName evidence="1">DUF6250 domain-containing protein</fullName>
    </recommendedName>
</protein>
<dbReference type="InterPro" id="IPR046217">
    <property type="entry name" value="DUF6250"/>
</dbReference>
<dbReference type="EMBL" id="AP023356">
    <property type="protein sequence ID" value="BCJ45087.1"/>
    <property type="molecule type" value="Genomic_DNA"/>
</dbReference>
<keyword evidence="3" id="KW-1185">Reference proteome</keyword>